<dbReference type="RefSeq" id="WP_011019707.1">
    <property type="nucleotide sequence ID" value="NC_003551.1"/>
</dbReference>
<keyword evidence="3" id="KW-1185">Reference proteome</keyword>
<name>Q8TVP9_METKA</name>
<dbReference type="Proteomes" id="UP000001826">
    <property type="component" value="Chromosome"/>
</dbReference>
<sequence>MVARWAVTIPLILLTVGPVAGQPILQGSSSDDWWFGWKYVRSEVFQRWVDAYSPDGPPVLVDAENMSAPDVLYLPDRDVFVVCGTSEVSVGPGRVEVSTAADGFRESTSLDVRGPAVVDAWPDLVAALLDDTVCELRILREGQMPPYEAVIRKGEREVARETLDMEDMLREVVEYAVYPDRVVFRVLGRPVPKSLNPSSPPNRVIVYTITFLPREGRILVSRTVSRDPRLLYRLAQFASTYSPTVQVGVLKTPSGALPLFARFQPPWEDPIIEAVDRAVLAWRNADEAELREVLREHPNVRLPEPWWRRSGGNSVWTPLPPFAPVRPGRRRLRRLAALVLLALPLAVAPASATTVTGGALGDYQLLHECRERALQELTGGAHVTVYVNPSGRSYTCTYRPEDGSFVVGPSSRLSPWDAIQPKLPDPAVISVGKYLSSYLVYHAGRTYLVAPVTDLGPVVYVLEGDSVRAYLAPEWVSTLVGRTRWADATFELSGRGCTLRYYLIRDEDVVELTVRIDFSAERPEFWGRVVSDPRAIKEIEERAERVERLSGRVGGVVMHSLEGTRPVLVTFELPEDHPLRRFIDEGIDIATDPVNTSMSRLLSWWFEWKRRFPNVELLPDPSDPTAGTLCAVLREPWLAIVPDLLTAVCALPLDLALTTLERRLYDALEPRVEPWIRDPLGRFLAAVAYYVPVGLLEELLGRLLMPPVVRSAVIPVLPVVGLRVPEWDVDEDVKELSERALYCAVAPVVDTVAMHRVAELVGSPVIAAFTYALLDTLWKDRGRWLDVGYWLAFPVTILLPAIGGSVFSLLWSSLPQPLAALLYGLRNTRILTSPPAVVPGSVHRLVQVLTAVALWTPLGAPT</sequence>
<dbReference type="EnsemblBacteria" id="AAM02552">
    <property type="protein sequence ID" value="AAM02552"/>
    <property type="gene ID" value="MK1339"/>
</dbReference>
<dbReference type="GeneID" id="1477934"/>
<dbReference type="PaxDb" id="190192-MK1339"/>
<dbReference type="AlphaFoldDB" id="Q8TVP9"/>
<protein>
    <submittedName>
        <fullName evidence="2">Uncharacterized protein specific for M.kandleri, contains two domains of the MK-3 family</fullName>
    </submittedName>
</protein>
<reference evidence="2 3" key="1">
    <citation type="journal article" date="2002" name="Proc. Natl. Acad. Sci. U.S.A.">
        <title>The complete genome of hyperthermophile Methanopyrus kandleri AV19 and monophyly of archaeal methanogens.</title>
        <authorList>
            <person name="Slesarev A.I."/>
            <person name="Mezhevaya K.V."/>
            <person name="Makarova K.S."/>
            <person name="Polushin N.N."/>
            <person name="Shcherbinina O.V."/>
            <person name="Shakhova V.V."/>
            <person name="Belova G.I."/>
            <person name="Aravind L."/>
            <person name="Natale D.A."/>
            <person name="Rogozin I.B."/>
            <person name="Tatusov R.L."/>
            <person name="Wolf Y.I."/>
            <person name="Stetter K.O."/>
            <person name="Malykh A.G."/>
            <person name="Koonin E.V."/>
            <person name="Kozyavkin S.A."/>
        </authorList>
    </citation>
    <scope>NUCLEOTIDE SEQUENCE [LARGE SCALE GENOMIC DNA]</scope>
    <source>
        <strain evidence="3">AV19 / DSM 6324 / JCM 9639 / NBRC 100938</strain>
    </source>
</reference>
<accession>Q8TVP9</accession>
<dbReference type="EMBL" id="AE009439">
    <property type="protein sequence ID" value="AAM02552.1"/>
    <property type="molecule type" value="Genomic_DNA"/>
</dbReference>
<organism evidence="2 3">
    <name type="scientific">Methanopyrus kandleri (strain AV19 / DSM 6324 / JCM 9639 / NBRC 100938)</name>
    <dbReference type="NCBI Taxonomy" id="190192"/>
    <lineage>
        <taxon>Archaea</taxon>
        <taxon>Methanobacteriati</taxon>
        <taxon>Methanobacteriota</taxon>
        <taxon>Methanomada group</taxon>
        <taxon>Methanopyri</taxon>
        <taxon>Methanopyrales</taxon>
        <taxon>Methanopyraceae</taxon>
        <taxon>Methanopyrus</taxon>
    </lineage>
</organism>
<dbReference type="STRING" id="190192.MK1339"/>
<keyword evidence="1" id="KW-0472">Membrane</keyword>
<dbReference type="InParanoid" id="Q8TVP9"/>
<dbReference type="HOGENOM" id="CLU_331946_0_0_2"/>
<evidence type="ECO:0000256" key="1">
    <source>
        <dbReference type="SAM" id="Phobius"/>
    </source>
</evidence>
<feature type="transmembrane region" description="Helical" evidence="1">
    <location>
        <begin position="790"/>
        <end position="811"/>
    </location>
</feature>
<gene>
    <name evidence="2" type="ordered locus">MK1339</name>
</gene>
<keyword evidence="1" id="KW-0812">Transmembrane</keyword>
<dbReference type="KEGG" id="mka:MK1339"/>
<keyword evidence="1" id="KW-1133">Transmembrane helix</keyword>
<proteinExistence type="predicted"/>
<feature type="transmembrane region" description="Helical" evidence="1">
    <location>
        <begin position="760"/>
        <end position="778"/>
    </location>
</feature>
<evidence type="ECO:0000313" key="2">
    <source>
        <dbReference type="EMBL" id="AAM02552.1"/>
    </source>
</evidence>
<evidence type="ECO:0000313" key="3">
    <source>
        <dbReference type="Proteomes" id="UP000001826"/>
    </source>
</evidence>